<evidence type="ECO:0000256" key="1">
    <source>
        <dbReference type="SAM" id="MobiDB-lite"/>
    </source>
</evidence>
<reference evidence="2" key="1">
    <citation type="journal article" date="2023" name="Microb. Genom.">
        <title>Mesoterricola silvestris gen. nov., sp. nov., Mesoterricola sediminis sp. nov., Geothrix oryzae sp. nov., Geothrix edaphica sp. nov., Geothrix rubra sp. nov., and Geothrix limicola sp. nov., six novel members of Acidobacteriota isolated from soils.</title>
        <authorList>
            <person name="Weisberg A.J."/>
            <person name="Pearce E."/>
            <person name="Kramer C.G."/>
            <person name="Chang J.H."/>
            <person name="Clarke C.R."/>
        </authorList>
    </citation>
    <scope>NUCLEOTIDE SEQUENCE</scope>
    <source>
        <strain evidence="2">ND06-05F</strain>
    </source>
</reference>
<gene>
    <name evidence="2" type="ORF">PV367_09045</name>
</gene>
<dbReference type="EMBL" id="JARAWN010000037">
    <property type="protein sequence ID" value="MDX3129933.1"/>
    <property type="molecule type" value="Genomic_DNA"/>
</dbReference>
<protein>
    <submittedName>
        <fullName evidence="2">Uncharacterized protein</fullName>
    </submittedName>
</protein>
<sequence length="139" mass="14198">MPFTALVVGGVLLATGCFGGDADTKAESTPTASKAAPVPSRTPLYPTGSAGCGNDLVDFRTECVATMHVSRPKAAHVCGPDGTPTADPDDLPSPTAEPDPYALPTGDLEDLEDLPVPSIGRRTGGESRAAVSRARPVRL</sequence>
<accession>A0AAJ2PM11</accession>
<feature type="compositionally biased region" description="Low complexity" evidence="1">
    <location>
        <begin position="127"/>
        <end position="139"/>
    </location>
</feature>
<feature type="region of interest" description="Disordered" evidence="1">
    <location>
        <begin position="21"/>
        <end position="51"/>
    </location>
</feature>
<dbReference type="AlphaFoldDB" id="A0AAJ2PM11"/>
<evidence type="ECO:0000313" key="3">
    <source>
        <dbReference type="Proteomes" id="UP001273589"/>
    </source>
</evidence>
<name>A0AAJ2PM11_9ACTN</name>
<dbReference type="RefSeq" id="WP_319690357.1">
    <property type="nucleotide sequence ID" value="NZ_JARAWN010000037.1"/>
</dbReference>
<evidence type="ECO:0000313" key="2">
    <source>
        <dbReference type="EMBL" id="MDX3129933.1"/>
    </source>
</evidence>
<comment type="caution">
    <text evidence="2">The sequence shown here is derived from an EMBL/GenBank/DDBJ whole genome shotgun (WGS) entry which is preliminary data.</text>
</comment>
<dbReference type="Proteomes" id="UP001273589">
    <property type="component" value="Unassembled WGS sequence"/>
</dbReference>
<feature type="region of interest" description="Disordered" evidence="1">
    <location>
        <begin position="71"/>
        <end position="139"/>
    </location>
</feature>
<organism evidence="2 3">
    <name type="scientific">Streptomyces europaeiscabiei</name>
    <dbReference type="NCBI Taxonomy" id="146819"/>
    <lineage>
        <taxon>Bacteria</taxon>
        <taxon>Bacillati</taxon>
        <taxon>Actinomycetota</taxon>
        <taxon>Actinomycetes</taxon>
        <taxon>Kitasatosporales</taxon>
        <taxon>Streptomycetaceae</taxon>
        <taxon>Streptomyces</taxon>
    </lineage>
</organism>
<proteinExistence type="predicted"/>